<dbReference type="Proteomes" id="UP000006872">
    <property type="component" value="Chromosome"/>
</dbReference>
<evidence type="ECO:0000313" key="3">
    <source>
        <dbReference type="EMBL" id="ADO50607.1"/>
    </source>
</evidence>
<proteinExistence type="predicted"/>
<reference evidence="3 4" key="2">
    <citation type="journal article" date="2011" name="Stand. Genomic Sci.">
        <title>Complete genome sequence of 'Enterobacter lignolyticus' SCF1.</title>
        <authorList>
            <person name="Deangelis K.M."/>
            <person name="D'Haeseleer P."/>
            <person name="Chivian D."/>
            <person name="Fortney J.L."/>
            <person name="Khudyakov J."/>
            <person name="Simmons B."/>
            <person name="Woo H."/>
            <person name="Arkin A.P."/>
            <person name="Davenport K.W."/>
            <person name="Goodwin L."/>
            <person name="Chen A."/>
            <person name="Ivanova N."/>
            <person name="Kyrpides N.C."/>
            <person name="Mavromatis K."/>
            <person name="Woyke T."/>
            <person name="Hazen T.C."/>
        </authorList>
    </citation>
    <scope>NUCLEOTIDE SEQUENCE [LARGE SCALE GENOMIC DNA]</scope>
    <source>
        <strain evidence="3 4">SCF1</strain>
    </source>
</reference>
<name>E3G5K4_ENTLS</name>
<dbReference type="GO" id="GO:0006355">
    <property type="term" value="P:regulation of DNA-templated transcription"/>
    <property type="evidence" value="ECO:0007669"/>
    <property type="project" value="InterPro"/>
</dbReference>
<dbReference type="SUPFAM" id="SSF46894">
    <property type="entry name" value="C-terminal effector domain of the bipartite response regulators"/>
    <property type="match status" value="1"/>
</dbReference>
<protein>
    <submittedName>
        <fullName evidence="3">Regulatory protein LuxR</fullName>
    </submittedName>
</protein>
<dbReference type="KEGG" id="esc:Entcl_4378"/>
<keyword evidence="1" id="KW-0238">DNA-binding</keyword>
<dbReference type="Pfam" id="PF00196">
    <property type="entry name" value="GerE"/>
    <property type="match status" value="1"/>
</dbReference>
<evidence type="ECO:0000259" key="2">
    <source>
        <dbReference type="Pfam" id="PF00196"/>
    </source>
</evidence>
<keyword evidence="4" id="KW-1185">Reference proteome</keyword>
<sequence>MLSKTDATLHCISCECHCQLAPEHTLRSHYCDSASFSVWPEKNIYFRKGVAERILKHHHNLLTRGFVFVDFSLPNLRNFLSNQWINNLSNANVNIILIADNRMRALANYWLKESDRIRAVIYNDDKHDLLNTKMRRIFSGMTLYDKKTPILNHVEFTILKCILDGKSAPQVSAECNINIKAVYVHKQRLEKKIGLHIYKIINTTL</sequence>
<feature type="domain" description="HTH luxR-type" evidence="2">
    <location>
        <begin position="155"/>
        <end position="196"/>
    </location>
</feature>
<dbReference type="InterPro" id="IPR036388">
    <property type="entry name" value="WH-like_DNA-bd_sf"/>
</dbReference>
<dbReference type="Gene3D" id="1.10.10.10">
    <property type="entry name" value="Winged helix-like DNA-binding domain superfamily/Winged helix DNA-binding domain"/>
    <property type="match status" value="1"/>
</dbReference>
<accession>E3G5K4</accession>
<reference evidence="4" key="1">
    <citation type="submission" date="2010-10" db="EMBL/GenBank/DDBJ databases">
        <title>Complete sequence of Enterobacter cloacae SCF1.</title>
        <authorList>
            <consortium name="US DOE Joint Genome Institute"/>
            <person name="Lucas S."/>
            <person name="Copeland A."/>
            <person name="Lapidus A."/>
            <person name="Cheng J.-F."/>
            <person name="Bruce D."/>
            <person name="Goodwin L."/>
            <person name="Pitluck S."/>
            <person name="Davenport K."/>
            <person name="Detter J.C."/>
            <person name="Han C."/>
            <person name="Tapia R."/>
            <person name="Land M."/>
            <person name="Hauser L."/>
            <person name="Chang Y.-J."/>
            <person name="Jeffries C."/>
            <person name="Kyrpides N."/>
            <person name="Ivanova N."/>
            <person name="Mikhailova N."/>
            <person name="DeAngelis K."/>
            <person name="Arkin A.P."/>
            <person name="Chivian D."/>
            <person name="Edwards B."/>
            <person name="Woo H."/>
            <person name="Hazen T.C."/>
            <person name="Woyke T."/>
        </authorList>
    </citation>
    <scope>NUCLEOTIDE SEQUENCE [LARGE SCALE GENOMIC DNA]</scope>
    <source>
        <strain evidence="4">SCF1</strain>
    </source>
</reference>
<dbReference type="InterPro" id="IPR000792">
    <property type="entry name" value="Tscrpt_reg_LuxR_C"/>
</dbReference>
<dbReference type="EMBL" id="CP002272">
    <property type="protein sequence ID" value="ADO50607.1"/>
    <property type="molecule type" value="Genomic_DNA"/>
</dbReference>
<evidence type="ECO:0000313" key="4">
    <source>
        <dbReference type="Proteomes" id="UP000006872"/>
    </source>
</evidence>
<dbReference type="eggNOG" id="COG2771">
    <property type="taxonomic scope" value="Bacteria"/>
</dbReference>
<organism evidence="3 4">
    <name type="scientific">Enterobacter lignolyticus (strain SCF1)</name>
    <dbReference type="NCBI Taxonomy" id="701347"/>
    <lineage>
        <taxon>Bacteria</taxon>
        <taxon>Pseudomonadati</taxon>
        <taxon>Pseudomonadota</taxon>
        <taxon>Gammaproteobacteria</taxon>
        <taxon>Enterobacterales</taxon>
        <taxon>Enterobacteriaceae</taxon>
        <taxon>Pluralibacter</taxon>
    </lineage>
</organism>
<gene>
    <name evidence="3" type="ordered locus">Entcl_4378</name>
</gene>
<evidence type="ECO:0000256" key="1">
    <source>
        <dbReference type="ARBA" id="ARBA00023125"/>
    </source>
</evidence>
<dbReference type="InterPro" id="IPR016032">
    <property type="entry name" value="Sig_transdc_resp-reg_C-effctor"/>
</dbReference>
<dbReference type="HOGENOM" id="CLU_088924_0_0_6"/>
<dbReference type="GO" id="GO:0003677">
    <property type="term" value="F:DNA binding"/>
    <property type="evidence" value="ECO:0007669"/>
    <property type="project" value="UniProtKB-KW"/>
</dbReference>
<dbReference type="AlphaFoldDB" id="E3G5K4"/>